<dbReference type="EMBL" id="DAAMUS010000089">
    <property type="protein sequence ID" value="HAC8261044.1"/>
    <property type="molecule type" value="Genomic_DNA"/>
</dbReference>
<dbReference type="EMBL" id="AAMJIC010000069">
    <property type="protein sequence ID" value="EDH9461069.1"/>
    <property type="molecule type" value="Genomic_DNA"/>
</dbReference>
<evidence type="ECO:0000313" key="2">
    <source>
        <dbReference type="EMBL" id="EDH9461069.1"/>
    </source>
</evidence>
<dbReference type="PROSITE" id="PS51257">
    <property type="entry name" value="PROKAR_LIPOPROTEIN"/>
    <property type="match status" value="1"/>
</dbReference>
<evidence type="ECO:0000313" key="1">
    <source>
        <dbReference type="EMBL" id="EBW1894393.1"/>
    </source>
</evidence>
<reference evidence="3" key="3">
    <citation type="submission" date="2018-12" db="EMBL/GenBank/DDBJ databases">
        <authorList>
            <consortium name="NCBI Pathogen Detection Project"/>
        </authorList>
    </citation>
    <scope>NUCLEOTIDE SEQUENCE</scope>
    <source>
        <strain evidence="4">L00626-14</strain>
        <strain evidence="5">S00113-14</strain>
        <strain evidence="6">S01119-14</strain>
        <strain evidence="3">STM5922</strain>
    </source>
</reference>
<reference evidence="2" key="2">
    <citation type="submission" date="2018-07" db="EMBL/GenBank/DDBJ databases">
        <authorList>
            <person name="Ashton P.M."/>
            <person name="Dallman T."/>
            <person name="Nair S."/>
            <person name="De Pinna E."/>
            <person name="Peters T."/>
            <person name="Grant K."/>
        </authorList>
    </citation>
    <scope>NUCLEOTIDE SEQUENCE</scope>
    <source>
        <strain evidence="1">251833</strain>
        <strain evidence="2">351313</strain>
    </source>
</reference>
<evidence type="ECO:0000313" key="3">
    <source>
        <dbReference type="EMBL" id="HAC8261044.1"/>
    </source>
</evidence>
<evidence type="ECO:0000313" key="4">
    <source>
        <dbReference type="EMBL" id="HAC9002252.1"/>
    </source>
</evidence>
<dbReference type="EMBL" id="DAANDO010000029">
    <property type="protein sequence ID" value="HAC9403527.1"/>
    <property type="molecule type" value="Genomic_DNA"/>
</dbReference>
<evidence type="ECO:0000313" key="5">
    <source>
        <dbReference type="EMBL" id="HAC9403527.1"/>
    </source>
</evidence>
<sequence>MTMNYARDLFSLKGILFSFLLAGCVC</sequence>
<dbReference type="EMBL" id="DAANDS010000031">
    <property type="protein sequence ID" value="HAC9422923.1"/>
    <property type="molecule type" value="Genomic_DNA"/>
</dbReference>
<proteinExistence type="predicted"/>
<gene>
    <name evidence="2" type="ORF">CC453_19890</name>
    <name evidence="1" type="ORF">CQO33_23175</name>
    <name evidence="3" type="ORF">G0G84_13995</name>
    <name evidence="4" type="ORF">G0J27_11415</name>
    <name evidence="5" type="ORF">G0K03_23635</name>
    <name evidence="6" type="ORF">G0K23_23605</name>
</gene>
<reference evidence="3" key="1">
    <citation type="journal article" date="2018" name="Genome Biol.">
        <title>SKESA: strategic k-mer extension for scrupulous assemblies.</title>
        <authorList>
            <person name="Souvorov A."/>
            <person name="Agarwala R."/>
            <person name="Lipman D.J."/>
        </authorList>
    </citation>
    <scope>NUCLEOTIDE SEQUENCE</scope>
    <source>
        <strain evidence="4">L00626-14</strain>
        <strain evidence="5">S00113-14</strain>
        <strain evidence="6">S01119-14</strain>
        <strain evidence="3">STM5922</strain>
    </source>
</reference>
<name>A0A5Z2ZGL7_SALTM</name>
<feature type="non-terminal residue" evidence="2">
    <location>
        <position position="26"/>
    </location>
</feature>
<accession>A0A5Z2ZGL7</accession>
<dbReference type="EMBL" id="DAANAH010000064">
    <property type="protein sequence ID" value="HAC9002252.1"/>
    <property type="molecule type" value="Genomic_DNA"/>
</dbReference>
<protein>
    <submittedName>
        <fullName evidence="2">Thiol:disulfide interchange protein</fullName>
    </submittedName>
</protein>
<dbReference type="AlphaFoldDB" id="A0A5Z2ZGL7"/>
<evidence type="ECO:0000313" key="6">
    <source>
        <dbReference type="EMBL" id="HAC9422923.1"/>
    </source>
</evidence>
<comment type="caution">
    <text evidence="2">The sequence shown here is derived from an EMBL/GenBank/DDBJ whole genome shotgun (WGS) entry which is preliminary data.</text>
</comment>
<dbReference type="EMBL" id="AAHHPX010000035">
    <property type="protein sequence ID" value="EBW1894393.1"/>
    <property type="molecule type" value="Genomic_DNA"/>
</dbReference>
<organism evidence="2">
    <name type="scientific">Salmonella typhimurium</name>
    <dbReference type="NCBI Taxonomy" id="90371"/>
    <lineage>
        <taxon>Bacteria</taxon>
        <taxon>Pseudomonadati</taxon>
        <taxon>Pseudomonadota</taxon>
        <taxon>Gammaproteobacteria</taxon>
        <taxon>Enterobacterales</taxon>
        <taxon>Enterobacteriaceae</taxon>
        <taxon>Salmonella</taxon>
    </lineage>
</organism>